<sequence>MPSVRVSGWSPAVQGTGVAVYDIMRKRPATGAGDGNQNTSEVVVGKLRERTWLHALASSVLLPESFTGVIRLAPSAPPFGGLSRGSSGSSPFA</sequence>
<dbReference type="GO" id="GO:0005524">
    <property type="term" value="F:ATP binding"/>
    <property type="evidence" value="ECO:0007669"/>
    <property type="project" value="UniProtKB-KW"/>
</dbReference>
<dbReference type="KEGG" id="dfl:DFE_1342"/>
<evidence type="ECO:0000313" key="1">
    <source>
        <dbReference type="EMBL" id="BBD08068.1"/>
    </source>
</evidence>
<proteinExistence type="predicted"/>
<protein>
    <submittedName>
        <fullName evidence="1">Putative ABC-type transport system, ATP-binding protein</fullName>
    </submittedName>
</protein>
<keyword evidence="2" id="KW-1185">Reference proteome</keyword>
<dbReference type="EMBL" id="AP017378">
    <property type="protein sequence ID" value="BBD08068.1"/>
    <property type="molecule type" value="Genomic_DNA"/>
</dbReference>
<gene>
    <name evidence="1" type="ORF">DFE_1342</name>
</gene>
<organism evidence="1 2">
    <name type="scientific">Desulfovibrio ferrophilus</name>
    <dbReference type="NCBI Taxonomy" id="241368"/>
    <lineage>
        <taxon>Bacteria</taxon>
        <taxon>Pseudomonadati</taxon>
        <taxon>Thermodesulfobacteriota</taxon>
        <taxon>Desulfovibrionia</taxon>
        <taxon>Desulfovibrionales</taxon>
        <taxon>Desulfovibrionaceae</taxon>
        <taxon>Desulfovibrio</taxon>
    </lineage>
</organism>
<evidence type="ECO:0000313" key="2">
    <source>
        <dbReference type="Proteomes" id="UP000269883"/>
    </source>
</evidence>
<accession>A0A2Z6AXX5</accession>
<name>A0A2Z6AXX5_9BACT</name>
<keyword evidence="1" id="KW-0547">Nucleotide-binding</keyword>
<dbReference type="Proteomes" id="UP000269883">
    <property type="component" value="Chromosome"/>
</dbReference>
<dbReference type="AlphaFoldDB" id="A0A2Z6AXX5"/>
<keyword evidence="1" id="KW-0067">ATP-binding</keyword>
<reference evidence="1 2" key="1">
    <citation type="journal article" date="2018" name="Sci. Adv.">
        <title>Multi-heme cytochromes provide a pathway for survival in energy-limited environments.</title>
        <authorList>
            <person name="Deng X."/>
            <person name="Dohmae N."/>
            <person name="Nealson K.H."/>
            <person name="Hashimoto K."/>
            <person name="Okamoto A."/>
        </authorList>
    </citation>
    <scope>NUCLEOTIDE SEQUENCE [LARGE SCALE GENOMIC DNA]</scope>
    <source>
        <strain evidence="1 2">IS5</strain>
    </source>
</reference>